<keyword evidence="2" id="KW-1185">Reference proteome</keyword>
<organism evidence="1 2">
    <name type="scientific">Celerinatantimonas diazotrophica</name>
    <dbReference type="NCBI Taxonomy" id="412034"/>
    <lineage>
        <taxon>Bacteria</taxon>
        <taxon>Pseudomonadati</taxon>
        <taxon>Pseudomonadota</taxon>
        <taxon>Gammaproteobacteria</taxon>
        <taxon>Celerinatantimonadaceae</taxon>
        <taxon>Celerinatantimonas</taxon>
    </lineage>
</organism>
<dbReference type="InterPro" id="IPR022050">
    <property type="entry name" value="T_hemolysin"/>
</dbReference>
<comment type="caution">
    <text evidence="1">The sequence shown here is derived from an EMBL/GenBank/DDBJ whole genome shotgun (WGS) entry which is preliminary data.</text>
</comment>
<gene>
    <name evidence="1" type="ORF">EV690_1485</name>
</gene>
<proteinExistence type="predicted"/>
<dbReference type="OrthoDB" id="7432757at2"/>
<protein>
    <submittedName>
        <fullName evidence="1">Thermostable hemolysin</fullName>
    </submittedName>
</protein>
<name>A0A4R1K472_9GAMM</name>
<dbReference type="RefSeq" id="WP_131912332.1">
    <property type="nucleotide sequence ID" value="NZ_OU594967.1"/>
</dbReference>
<evidence type="ECO:0000313" key="2">
    <source>
        <dbReference type="Proteomes" id="UP000295565"/>
    </source>
</evidence>
<accession>A0A4R1K472</accession>
<dbReference type="Pfam" id="PF12261">
    <property type="entry name" value="T_hemolysin"/>
    <property type="match status" value="1"/>
</dbReference>
<dbReference type="AlphaFoldDB" id="A0A4R1K472"/>
<evidence type="ECO:0000313" key="1">
    <source>
        <dbReference type="EMBL" id="TCK57789.1"/>
    </source>
</evidence>
<sequence>MHRLQWVDVSHPQCNTVRKYVYRRYKRAFNAQLDEFMPVFLTLFEGEKIVSVCGIRAANTSPLFLEQYLDQSAETLVSNALGTEVKRSELIEFGQLASFSMGFSREHFHLMAQKLINQGFRYCIFTATQPLMALMKRMGLSLNIVHNADDSRVTNVSRWGSYYQHRPQIVVGCLQEGLQILSPQPAQSLLGVLYE</sequence>
<dbReference type="Proteomes" id="UP000295565">
    <property type="component" value="Unassembled WGS sequence"/>
</dbReference>
<dbReference type="EMBL" id="SMGD01000012">
    <property type="protein sequence ID" value="TCK57789.1"/>
    <property type="molecule type" value="Genomic_DNA"/>
</dbReference>
<reference evidence="1 2" key="1">
    <citation type="submission" date="2019-03" db="EMBL/GenBank/DDBJ databases">
        <title>Genomic Encyclopedia of Type Strains, Phase IV (KMG-IV): sequencing the most valuable type-strain genomes for metagenomic binning, comparative biology and taxonomic classification.</title>
        <authorList>
            <person name="Goeker M."/>
        </authorList>
    </citation>
    <scope>NUCLEOTIDE SEQUENCE [LARGE SCALE GENOMIC DNA]</scope>
    <source>
        <strain evidence="1 2">DSM 18577</strain>
    </source>
</reference>